<feature type="region of interest" description="Disordered" evidence="1">
    <location>
        <begin position="134"/>
        <end position="156"/>
    </location>
</feature>
<name>A0A8S5R5T6_9CAUD</name>
<sequence>MALPFGKTIKTRHFTVLKFSKSLSKKEVASLREDIPAEIKKHLQRGSLPFIKISDIAGTWGVEFSVGTSMYAALDECVYAFVGDHYEFSKTEENIIEAFAQLMYADTSLPGDAEYTAGKLKLRDEYIAREAARRNAASDKGKTEEQLRKESDEAVQEVIDRDKHAESLLGMAEQIKKEGGQHE</sequence>
<accession>A0A8S5R5T6</accession>
<evidence type="ECO:0000313" key="2">
    <source>
        <dbReference type="EMBL" id="DAE26349.1"/>
    </source>
</evidence>
<organism evidence="2">
    <name type="scientific">Myoviridae sp. ctgyr15</name>
    <dbReference type="NCBI Taxonomy" id="2827291"/>
    <lineage>
        <taxon>Viruses</taxon>
        <taxon>Duplodnaviria</taxon>
        <taxon>Heunggongvirae</taxon>
        <taxon>Uroviricota</taxon>
        <taxon>Caudoviricetes</taxon>
    </lineage>
</organism>
<proteinExistence type="predicted"/>
<reference evidence="2" key="1">
    <citation type="journal article" date="2021" name="Proc. Natl. Acad. Sci. U.S.A.">
        <title>A Catalog of Tens of Thousands of Viruses from Human Metagenomes Reveals Hidden Associations with Chronic Diseases.</title>
        <authorList>
            <person name="Tisza M.J."/>
            <person name="Buck C.B."/>
        </authorList>
    </citation>
    <scope>NUCLEOTIDE SEQUENCE</scope>
    <source>
        <strain evidence="2">Ctgyr15</strain>
    </source>
</reference>
<evidence type="ECO:0000256" key="1">
    <source>
        <dbReference type="SAM" id="MobiDB-lite"/>
    </source>
</evidence>
<dbReference type="EMBL" id="BK015815">
    <property type="protein sequence ID" value="DAE26349.1"/>
    <property type="molecule type" value="Genomic_DNA"/>
</dbReference>
<protein>
    <submittedName>
        <fullName evidence="2">Uncharacterized protein</fullName>
    </submittedName>
</protein>